<dbReference type="Proteomes" id="UP000672934">
    <property type="component" value="Unassembled WGS sequence"/>
</dbReference>
<evidence type="ECO:0000313" key="4">
    <source>
        <dbReference type="Proteomes" id="UP000672934"/>
    </source>
</evidence>
<reference evidence="3" key="1">
    <citation type="submission" date="2021-03" db="EMBL/GenBank/DDBJ databases">
        <authorList>
            <person name="Peeters C."/>
        </authorList>
    </citation>
    <scope>NUCLEOTIDE SEQUENCE</scope>
    <source>
        <strain evidence="3">LMG 31506</strain>
    </source>
</reference>
<dbReference type="CDD" id="cd07012">
    <property type="entry name" value="PBP2_Bug_TTT"/>
    <property type="match status" value="1"/>
</dbReference>
<evidence type="ECO:0008006" key="5">
    <source>
        <dbReference type="Google" id="ProtNLM"/>
    </source>
</evidence>
<dbReference type="PIRSF" id="PIRSF017082">
    <property type="entry name" value="YflP"/>
    <property type="match status" value="1"/>
</dbReference>
<evidence type="ECO:0000313" key="3">
    <source>
        <dbReference type="EMBL" id="CAG2157928.1"/>
    </source>
</evidence>
<dbReference type="AlphaFoldDB" id="A0A916J0N2"/>
<feature type="signal peptide" evidence="2">
    <location>
        <begin position="1"/>
        <end position="27"/>
    </location>
</feature>
<evidence type="ECO:0000256" key="2">
    <source>
        <dbReference type="SAM" id="SignalP"/>
    </source>
</evidence>
<comment type="similarity">
    <text evidence="1">Belongs to the UPF0065 (bug) family.</text>
</comment>
<evidence type="ECO:0000256" key="1">
    <source>
        <dbReference type="ARBA" id="ARBA00006987"/>
    </source>
</evidence>
<protein>
    <recommendedName>
        <fullName evidence="5">Tripartite tricarboxylate transporter substrate binding protein</fullName>
    </recommendedName>
</protein>
<organism evidence="3 4">
    <name type="scientific">Cupriavidus yeoncheonensis</name>
    <dbReference type="NCBI Taxonomy" id="1462994"/>
    <lineage>
        <taxon>Bacteria</taxon>
        <taxon>Pseudomonadati</taxon>
        <taxon>Pseudomonadota</taxon>
        <taxon>Betaproteobacteria</taxon>
        <taxon>Burkholderiales</taxon>
        <taxon>Burkholderiaceae</taxon>
        <taxon>Cupriavidus</taxon>
    </lineage>
</organism>
<dbReference type="Gene3D" id="3.40.190.10">
    <property type="entry name" value="Periplasmic binding protein-like II"/>
    <property type="match status" value="1"/>
</dbReference>
<dbReference type="EMBL" id="CAJPUY010000039">
    <property type="protein sequence ID" value="CAG2157928.1"/>
    <property type="molecule type" value="Genomic_DNA"/>
</dbReference>
<comment type="caution">
    <text evidence="3">The sequence shown here is derived from an EMBL/GenBank/DDBJ whole genome shotgun (WGS) entry which is preliminary data.</text>
</comment>
<accession>A0A916J0N2</accession>
<dbReference type="InterPro" id="IPR005064">
    <property type="entry name" value="BUG"/>
</dbReference>
<sequence>MNRRNCLHALLSMASMASLPWSPRARAASWPSRALRMIVPGGAGSGTDLMARLFAEPLGRALGQPVVVENRPGANGVIGNDMAAKAAPDGYTLLFSNASAIAVNAALRDALPYDTFRDLAPVVQVSAGGVLLVAAAGTPVRDLGTFVDYVRQHPDVAYGTWGIGSTGHLTMEAIAHAKGLRLRHVPYKTMGQLLTDLQGGVVRLAFVDARSPVPLVQSGKLVPIAMTGTRRTPLLPGVGTLKEQGFDFDLDGWYGFFVPSGTSGTTVARFNLEIARIMQDPASQAAFSRQGVVWVPRNSPDAFASVIRHDVQAWKRIVAAAHVQAD</sequence>
<keyword evidence="2" id="KW-0732">Signal</keyword>
<dbReference type="RefSeq" id="WP_211950997.1">
    <property type="nucleotide sequence ID" value="NZ_CAJPUY010000039.1"/>
</dbReference>
<dbReference type="Pfam" id="PF03401">
    <property type="entry name" value="TctC"/>
    <property type="match status" value="1"/>
</dbReference>
<proteinExistence type="inferred from homology"/>
<feature type="chain" id="PRO_5037241267" description="Tripartite tricarboxylate transporter substrate binding protein" evidence="2">
    <location>
        <begin position="28"/>
        <end position="326"/>
    </location>
</feature>
<keyword evidence="4" id="KW-1185">Reference proteome</keyword>
<name>A0A916J0N2_9BURK</name>
<gene>
    <name evidence="3" type="ORF">LMG31506_06173</name>
</gene>
<dbReference type="PANTHER" id="PTHR42928">
    <property type="entry name" value="TRICARBOXYLATE-BINDING PROTEIN"/>
    <property type="match status" value="1"/>
</dbReference>
<dbReference type="PANTHER" id="PTHR42928:SF5">
    <property type="entry name" value="BLR1237 PROTEIN"/>
    <property type="match status" value="1"/>
</dbReference>
<dbReference type="SUPFAM" id="SSF53850">
    <property type="entry name" value="Periplasmic binding protein-like II"/>
    <property type="match status" value="1"/>
</dbReference>
<dbReference type="Gene3D" id="3.40.190.150">
    <property type="entry name" value="Bordetella uptake gene, domain 1"/>
    <property type="match status" value="1"/>
</dbReference>
<dbReference type="InterPro" id="IPR042100">
    <property type="entry name" value="Bug_dom1"/>
</dbReference>